<keyword evidence="7" id="KW-0812">Transmembrane</keyword>
<protein>
    <recommendedName>
        <fullName evidence="3">Type II secretion system protein N</fullName>
    </recommendedName>
    <alternativeName>
        <fullName evidence="10">General secretion pathway protein N</fullName>
    </alternativeName>
</protein>
<evidence type="ECO:0000256" key="10">
    <source>
        <dbReference type="ARBA" id="ARBA00030772"/>
    </source>
</evidence>
<evidence type="ECO:0000256" key="4">
    <source>
        <dbReference type="ARBA" id="ARBA00022448"/>
    </source>
</evidence>
<evidence type="ECO:0000256" key="7">
    <source>
        <dbReference type="ARBA" id="ARBA00022692"/>
    </source>
</evidence>
<reference evidence="11 12" key="1">
    <citation type="submission" date="2023-08" db="EMBL/GenBank/DDBJ databases">
        <title>Functional and genomic diversity of the sorghum phyllosphere microbiome.</title>
        <authorList>
            <person name="Shade A."/>
        </authorList>
    </citation>
    <scope>NUCLEOTIDE SEQUENCE [LARGE SCALE GENOMIC DNA]</scope>
    <source>
        <strain evidence="11 12">SORGH_AS_0335</strain>
    </source>
</reference>
<evidence type="ECO:0000256" key="8">
    <source>
        <dbReference type="ARBA" id="ARBA00022927"/>
    </source>
</evidence>
<evidence type="ECO:0000256" key="3">
    <source>
        <dbReference type="ARBA" id="ARBA00021563"/>
    </source>
</evidence>
<organism evidence="11 12">
    <name type="scientific">Paracidovorax wautersii</name>
    <dbReference type="NCBI Taxonomy" id="1177982"/>
    <lineage>
        <taxon>Bacteria</taxon>
        <taxon>Pseudomonadati</taxon>
        <taxon>Pseudomonadota</taxon>
        <taxon>Betaproteobacteria</taxon>
        <taxon>Burkholderiales</taxon>
        <taxon>Comamonadaceae</taxon>
        <taxon>Paracidovorax</taxon>
    </lineage>
</organism>
<keyword evidence="5" id="KW-1003">Cell membrane</keyword>
<sequence length="268" mass="28353">MPRLSRPLSRSAAPRTPWRWAVLGALLGALPAMAIFAPARWLANGIARASGGQVQLLQPRGTVWTGSAQLVLSGGAGSQDRAALPGRLDWQLRPAWTGARALLRMDCCMAEPLQLQVVPGWRSAHVAIADHQSQWPAAVLGGLGTPWNTLQPQGRLALQTRGLTVDWAAGRTVLSGQMQLDALGMSSRLSTLRPMGSYRLALQGGNAPTLTLTTLEGALLLSGSGQWVGQRLRFTGEATAAPDREAALANLLNIIGRRTGARSIITVG</sequence>
<evidence type="ECO:0000256" key="5">
    <source>
        <dbReference type="ARBA" id="ARBA00022475"/>
    </source>
</evidence>
<gene>
    <name evidence="11" type="ORF">QE399_002062</name>
</gene>
<comment type="subcellular location">
    <subcellularLocation>
        <location evidence="1">Cell inner membrane</location>
    </subcellularLocation>
</comment>
<keyword evidence="6" id="KW-0997">Cell inner membrane</keyword>
<evidence type="ECO:0000256" key="6">
    <source>
        <dbReference type="ARBA" id="ARBA00022519"/>
    </source>
</evidence>
<comment type="similarity">
    <text evidence="2">Belongs to the GSP N family.</text>
</comment>
<name>A0ABU1ICS8_9BURK</name>
<dbReference type="EMBL" id="JAVIZX010000001">
    <property type="protein sequence ID" value="MDR6214373.1"/>
    <property type="molecule type" value="Genomic_DNA"/>
</dbReference>
<keyword evidence="4" id="KW-0813">Transport</keyword>
<comment type="caution">
    <text evidence="11">The sequence shown here is derived from an EMBL/GenBank/DDBJ whole genome shotgun (WGS) entry which is preliminary data.</text>
</comment>
<evidence type="ECO:0000313" key="11">
    <source>
        <dbReference type="EMBL" id="MDR6214373.1"/>
    </source>
</evidence>
<evidence type="ECO:0000256" key="2">
    <source>
        <dbReference type="ARBA" id="ARBA00007208"/>
    </source>
</evidence>
<dbReference type="InterPro" id="IPR022792">
    <property type="entry name" value="T2SS_protein-GspN"/>
</dbReference>
<keyword evidence="9" id="KW-0472">Membrane</keyword>
<dbReference type="Proteomes" id="UP001267710">
    <property type="component" value="Unassembled WGS sequence"/>
</dbReference>
<accession>A0ABU1ICS8</accession>
<evidence type="ECO:0000256" key="1">
    <source>
        <dbReference type="ARBA" id="ARBA00004533"/>
    </source>
</evidence>
<proteinExistence type="inferred from homology"/>
<evidence type="ECO:0000256" key="9">
    <source>
        <dbReference type="ARBA" id="ARBA00023136"/>
    </source>
</evidence>
<keyword evidence="12" id="KW-1185">Reference proteome</keyword>
<keyword evidence="8" id="KW-0653">Protein transport</keyword>
<dbReference type="Pfam" id="PF01203">
    <property type="entry name" value="T2SSN"/>
    <property type="match status" value="1"/>
</dbReference>
<evidence type="ECO:0000313" key="12">
    <source>
        <dbReference type="Proteomes" id="UP001267710"/>
    </source>
</evidence>
<dbReference type="RefSeq" id="WP_405043470.1">
    <property type="nucleotide sequence ID" value="NZ_JAVIZX010000001.1"/>
</dbReference>